<dbReference type="Proteomes" id="UP000199024">
    <property type="component" value="Unassembled WGS sequence"/>
</dbReference>
<gene>
    <name evidence="3" type="ORF">SAMN05421771_3388</name>
</gene>
<dbReference type="PANTHER" id="PTHR43818:SF5">
    <property type="entry name" value="OXIDOREDUCTASE FAMILY PROTEIN"/>
    <property type="match status" value="1"/>
</dbReference>
<dbReference type="InterPro" id="IPR055170">
    <property type="entry name" value="GFO_IDH_MocA-like_dom"/>
</dbReference>
<reference evidence="3 4" key="1">
    <citation type="submission" date="2016-10" db="EMBL/GenBank/DDBJ databases">
        <authorList>
            <person name="de Groot N.N."/>
        </authorList>
    </citation>
    <scope>NUCLEOTIDE SEQUENCE [LARGE SCALE GENOMIC DNA]</scope>
    <source>
        <strain evidence="3 4">DSM 21001</strain>
    </source>
</reference>
<organism evidence="3 4">
    <name type="scientific">Granulicella pectinivorans</name>
    <dbReference type="NCBI Taxonomy" id="474950"/>
    <lineage>
        <taxon>Bacteria</taxon>
        <taxon>Pseudomonadati</taxon>
        <taxon>Acidobacteriota</taxon>
        <taxon>Terriglobia</taxon>
        <taxon>Terriglobales</taxon>
        <taxon>Acidobacteriaceae</taxon>
        <taxon>Granulicella</taxon>
    </lineage>
</organism>
<dbReference type="OrthoDB" id="9781966at2"/>
<dbReference type="InterPro" id="IPR000683">
    <property type="entry name" value="Gfo/Idh/MocA-like_OxRdtase_N"/>
</dbReference>
<protein>
    <submittedName>
        <fullName evidence="3">Predicted dehydrogenase</fullName>
    </submittedName>
</protein>
<dbReference type="AlphaFoldDB" id="A0A1I6MR64"/>
<dbReference type="InterPro" id="IPR050463">
    <property type="entry name" value="Gfo/Idh/MocA_oxidrdct_glycsds"/>
</dbReference>
<dbReference type="STRING" id="474950.SAMN05421771_3388"/>
<name>A0A1I6MR64_9BACT</name>
<dbReference type="InterPro" id="IPR036291">
    <property type="entry name" value="NAD(P)-bd_dom_sf"/>
</dbReference>
<dbReference type="RefSeq" id="WP_089840884.1">
    <property type="nucleotide sequence ID" value="NZ_FOZL01000001.1"/>
</dbReference>
<keyword evidence="4" id="KW-1185">Reference proteome</keyword>
<dbReference type="GO" id="GO:0000166">
    <property type="term" value="F:nucleotide binding"/>
    <property type="evidence" value="ECO:0007669"/>
    <property type="project" value="InterPro"/>
</dbReference>
<evidence type="ECO:0000313" key="3">
    <source>
        <dbReference type="EMBL" id="SFS18230.1"/>
    </source>
</evidence>
<accession>A0A1I6MR64</accession>
<feature type="domain" description="GFO/IDH/MocA-like oxidoreductase" evidence="2">
    <location>
        <begin position="178"/>
        <end position="312"/>
    </location>
</feature>
<dbReference type="Pfam" id="PF22725">
    <property type="entry name" value="GFO_IDH_MocA_C3"/>
    <property type="match status" value="1"/>
</dbReference>
<dbReference type="SUPFAM" id="SSF55347">
    <property type="entry name" value="Glyceraldehyde-3-phosphate dehydrogenase-like, C-terminal domain"/>
    <property type="match status" value="1"/>
</dbReference>
<evidence type="ECO:0000259" key="2">
    <source>
        <dbReference type="Pfam" id="PF22725"/>
    </source>
</evidence>
<dbReference type="Gene3D" id="3.40.50.720">
    <property type="entry name" value="NAD(P)-binding Rossmann-like Domain"/>
    <property type="match status" value="1"/>
</dbReference>
<evidence type="ECO:0000259" key="1">
    <source>
        <dbReference type="Pfam" id="PF01408"/>
    </source>
</evidence>
<evidence type="ECO:0000313" key="4">
    <source>
        <dbReference type="Proteomes" id="UP000199024"/>
    </source>
</evidence>
<proteinExistence type="predicted"/>
<dbReference type="SUPFAM" id="SSF51735">
    <property type="entry name" value="NAD(P)-binding Rossmann-fold domains"/>
    <property type="match status" value="1"/>
</dbReference>
<sequence>MDRRKFVSGAAAASGLMILKPKTAFGYEANSAVRLALLGCGRRGTAVASSFAKNTGARIVALADIFPDQLGKAKTHFDALQSGLGKPSIDPKLMFRGHTAFQQVAASSEVDAVQISTPPWFHVEHLDGIVSAGKHAYCEKPVGVDIAQTERALAIAERVGNKVSVDVGFQIRSAPPFVEIVKRIHDGQIGKVASISAHYNAPASSYPDRSGMGKDEVRLRDWLWDRTLSGDILLEQNIHVIDVCNWIMGAHPVKAVAKCSRKVVQHAGNTSDNYQVIFTYPGEVELSFSSTQFGNTGYFDVAETIFGTTGHAEAPYSGPLRIVGEQPWTWANDAAATAAPAKFAADGSFTDNLALADPMKDRGFIESITSGKFHNQIAAGVESARSCMLGRQAAVLGREVTWDELLKHPETFSLGMDVSQFN</sequence>
<dbReference type="Gene3D" id="3.30.360.10">
    <property type="entry name" value="Dihydrodipicolinate Reductase, domain 2"/>
    <property type="match status" value="1"/>
</dbReference>
<dbReference type="PANTHER" id="PTHR43818">
    <property type="entry name" value="BCDNA.GH03377"/>
    <property type="match status" value="1"/>
</dbReference>
<dbReference type="Pfam" id="PF01408">
    <property type="entry name" value="GFO_IDH_MocA"/>
    <property type="match status" value="1"/>
</dbReference>
<feature type="domain" description="Gfo/Idh/MocA-like oxidoreductase N-terminal" evidence="1">
    <location>
        <begin position="34"/>
        <end position="166"/>
    </location>
</feature>
<dbReference type="EMBL" id="FOZL01000001">
    <property type="protein sequence ID" value="SFS18230.1"/>
    <property type="molecule type" value="Genomic_DNA"/>
</dbReference>